<evidence type="ECO:0000256" key="1">
    <source>
        <dbReference type="SAM" id="MobiDB-lite"/>
    </source>
</evidence>
<sequence>MASQVPTSQVQPSSEAEGSQRLRVLQVSRLLSQEAASLSSLSSTLSSALSSAERIVEDLEALMHGPPLRRSRAQALPVEDRDSFTSIAAVIHSESQTVDTAAEINSTMPLSSASSRRRTDVSSTTLHGESDIMDTTIEINLPVTHSSSSSRRRTDVSNVFDVDNGVLREPWRRRLR</sequence>
<evidence type="ECO:0000313" key="3">
    <source>
        <dbReference type="Proteomes" id="UP001415857"/>
    </source>
</evidence>
<dbReference type="Proteomes" id="UP001415857">
    <property type="component" value="Unassembled WGS sequence"/>
</dbReference>
<proteinExistence type="predicted"/>
<gene>
    <name evidence="2" type="ORF">L1049_012012</name>
</gene>
<keyword evidence="3" id="KW-1185">Reference proteome</keyword>
<protein>
    <submittedName>
        <fullName evidence="2">Uncharacterized protein</fullName>
    </submittedName>
</protein>
<comment type="caution">
    <text evidence="2">The sequence shown here is derived from an EMBL/GenBank/DDBJ whole genome shotgun (WGS) entry which is preliminary data.</text>
</comment>
<name>A0AAP0RZ66_LIQFO</name>
<dbReference type="EMBL" id="JBBPBK010000006">
    <property type="protein sequence ID" value="KAK9283760.1"/>
    <property type="molecule type" value="Genomic_DNA"/>
</dbReference>
<organism evidence="2 3">
    <name type="scientific">Liquidambar formosana</name>
    <name type="common">Formosan gum</name>
    <dbReference type="NCBI Taxonomy" id="63359"/>
    <lineage>
        <taxon>Eukaryota</taxon>
        <taxon>Viridiplantae</taxon>
        <taxon>Streptophyta</taxon>
        <taxon>Embryophyta</taxon>
        <taxon>Tracheophyta</taxon>
        <taxon>Spermatophyta</taxon>
        <taxon>Magnoliopsida</taxon>
        <taxon>eudicotyledons</taxon>
        <taxon>Gunneridae</taxon>
        <taxon>Pentapetalae</taxon>
        <taxon>Saxifragales</taxon>
        <taxon>Altingiaceae</taxon>
        <taxon>Liquidambar</taxon>
    </lineage>
</organism>
<evidence type="ECO:0000313" key="2">
    <source>
        <dbReference type="EMBL" id="KAK9283760.1"/>
    </source>
</evidence>
<dbReference type="AlphaFoldDB" id="A0AAP0RZ66"/>
<reference evidence="2 3" key="1">
    <citation type="journal article" date="2024" name="Plant J.">
        <title>Genome sequences and population genomics reveal climatic adaptation and genomic divergence between two closely related sweetgum species.</title>
        <authorList>
            <person name="Xu W.Q."/>
            <person name="Ren C.Q."/>
            <person name="Zhang X.Y."/>
            <person name="Comes H.P."/>
            <person name="Liu X.H."/>
            <person name="Li Y.G."/>
            <person name="Kettle C.J."/>
            <person name="Jalonen R."/>
            <person name="Gaisberger H."/>
            <person name="Ma Y.Z."/>
            <person name="Qiu Y.X."/>
        </authorList>
    </citation>
    <scope>NUCLEOTIDE SEQUENCE [LARGE SCALE GENOMIC DNA]</scope>
    <source>
        <strain evidence="2">Hangzhou</strain>
    </source>
</reference>
<feature type="region of interest" description="Disordered" evidence="1">
    <location>
        <begin position="108"/>
        <end position="129"/>
    </location>
</feature>
<accession>A0AAP0RZ66</accession>